<reference evidence="1 2" key="1">
    <citation type="submission" date="2018-01" db="EMBL/GenBank/DDBJ databases">
        <title>Species boundaries and ecological features among Paraburkholderia terrae DSMZ17804T, P. hospita DSMZ17164T and P. caribensis DSMZ13236T.</title>
        <authorList>
            <person name="Pratama A.A."/>
        </authorList>
    </citation>
    <scope>NUCLEOTIDE SEQUENCE [LARGE SCALE GENOMIC DNA]</scope>
    <source>
        <strain evidence="1 2">DSM 17804</strain>
    </source>
</reference>
<evidence type="ECO:0000313" key="2">
    <source>
        <dbReference type="Proteomes" id="UP000243502"/>
    </source>
</evidence>
<organism evidence="1 2">
    <name type="scientific">Paraburkholderia terrae</name>
    <dbReference type="NCBI Taxonomy" id="311230"/>
    <lineage>
        <taxon>Bacteria</taxon>
        <taxon>Pseudomonadati</taxon>
        <taxon>Pseudomonadota</taxon>
        <taxon>Betaproteobacteria</taxon>
        <taxon>Burkholderiales</taxon>
        <taxon>Burkholderiaceae</taxon>
        <taxon>Paraburkholderia</taxon>
    </lineage>
</organism>
<accession>A0A2I8ETT0</accession>
<gene>
    <name evidence="1" type="ORF">C2L65_25355</name>
</gene>
<dbReference type="AlphaFoldDB" id="A0A2I8ETT0"/>
<protein>
    <submittedName>
        <fullName evidence="1">Uncharacterized protein</fullName>
    </submittedName>
</protein>
<dbReference type="Proteomes" id="UP000243502">
    <property type="component" value="Chromosome 2"/>
</dbReference>
<evidence type="ECO:0000313" key="1">
    <source>
        <dbReference type="EMBL" id="AUT62900.1"/>
    </source>
</evidence>
<proteinExistence type="predicted"/>
<dbReference type="EMBL" id="CP026112">
    <property type="protein sequence ID" value="AUT62900.1"/>
    <property type="molecule type" value="Genomic_DNA"/>
</dbReference>
<name>A0A2I8ETT0_9BURK</name>
<sequence>MNRQGLLMTVRLDAIRHHLANDNERMREALRLIADVCDGQPGNDLTRYVARIARSALVSAVPENEALRNPAQPTEGEPA</sequence>
<dbReference type="KEGG" id="pter:C2L65_25355"/>